<organism evidence="1 2">
    <name type="scientific">Dentiscutata heterogama</name>
    <dbReference type="NCBI Taxonomy" id="1316150"/>
    <lineage>
        <taxon>Eukaryota</taxon>
        <taxon>Fungi</taxon>
        <taxon>Fungi incertae sedis</taxon>
        <taxon>Mucoromycota</taxon>
        <taxon>Glomeromycotina</taxon>
        <taxon>Glomeromycetes</taxon>
        <taxon>Diversisporales</taxon>
        <taxon>Gigasporaceae</taxon>
        <taxon>Dentiscutata</taxon>
    </lineage>
</organism>
<dbReference type="EMBL" id="CAJVPU010000839">
    <property type="protein sequence ID" value="CAG8463774.1"/>
    <property type="molecule type" value="Genomic_DNA"/>
</dbReference>
<name>A0ACA9KBW7_9GLOM</name>
<protein>
    <submittedName>
        <fullName evidence="1">2795_t:CDS:1</fullName>
    </submittedName>
</protein>
<comment type="caution">
    <text evidence="1">The sequence shown here is derived from an EMBL/GenBank/DDBJ whole genome shotgun (WGS) entry which is preliminary data.</text>
</comment>
<accession>A0ACA9KBW7</accession>
<sequence length="126" mass="14549">MPNSAQAYREYLNTRKLFKAEEAKYLLVLNELLRSVSEESDYKNAFVTYDKIKDEGNDNFKRQVKFKIGLHLLAGTGCEENIAKGVSFIIEAKRLGFYPAKKWNQDHEKKNDYGASEAKKLLPVRI</sequence>
<proteinExistence type="predicted"/>
<gene>
    <name evidence="1" type="ORF">DHETER_LOCUS1402</name>
</gene>
<dbReference type="Proteomes" id="UP000789702">
    <property type="component" value="Unassembled WGS sequence"/>
</dbReference>
<reference evidence="1" key="1">
    <citation type="submission" date="2021-06" db="EMBL/GenBank/DDBJ databases">
        <authorList>
            <person name="Kallberg Y."/>
            <person name="Tangrot J."/>
            <person name="Rosling A."/>
        </authorList>
    </citation>
    <scope>NUCLEOTIDE SEQUENCE</scope>
    <source>
        <strain evidence="1">IL203A</strain>
    </source>
</reference>
<evidence type="ECO:0000313" key="1">
    <source>
        <dbReference type="EMBL" id="CAG8463774.1"/>
    </source>
</evidence>
<keyword evidence="2" id="KW-1185">Reference proteome</keyword>
<evidence type="ECO:0000313" key="2">
    <source>
        <dbReference type="Proteomes" id="UP000789702"/>
    </source>
</evidence>